<gene>
    <name evidence="1" type="ORF">B1199_07200</name>
</gene>
<dbReference type="EMBL" id="MWPV01000002">
    <property type="protein sequence ID" value="OUL58133.1"/>
    <property type="molecule type" value="Genomic_DNA"/>
</dbReference>
<accession>A0A244CR85</accession>
<dbReference type="OrthoDB" id="6297978at2"/>
<keyword evidence="2" id="KW-1185">Reference proteome</keyword>
<proteinExistence type="predicted"/>
<dbReference type="Proteomes" id="UP000194841">
    <property type="component" value="Unassembled WGS sequence"/>
</dbReference>
<comment type="caution">
    <text evidence="1">The sequence shown here is derived from an EMBL/GenBank/DDBJ whole genome shotgun (WGS) entry which is preliminary data.</text>
</comment>
<dbReference type="AlphaFoldDB" id="A0A244CR85"/>
<sequence>MTSFNATELQQLVNSTHNVLRLYYQKDKWPKLFPLLSQLAEQYDQAYQQNPRAMQSQLLFYIAKQGYTTNLIINQTIICTAISNSLGYDPETRYSLIGSNLVQLICAQKESNLLANQEVLTLQSQKLWHQRFNLAIKLLNAGHVNNTLIYEVLANLSATQQKLSKNELSHLDNQYTQIIALSHWLAKKITPTKTTKGQSLNAVLQYAYLHFQSSFLRSVILSLSAHLPDVLPGTCFKWEDSLLMYVCQLPKGRHLTFKFNKNAITADGKWHPITTIPNQCLSQQSCHDPRLLFALWFKPLAQVVERFIQPQSHALVDNSNGHNIIEQLQTRAHWQTDTLLSVLAADPFTSRSLCEFATQQTTQTISELKHAVLLLGPNRIPLVVHKLALLNRLSAIKFPNCDNLQARILSAVLLIESIALQGYDDFIEYASITLLEVVIAQLTGHHNQIIGHTSQASTCSGLQRLDISALLMIEPRLPISENIVLPSNIPRSWQHAVNHLADIKTVKPSSMSTELACLVLAISQINQLFSIRVEPCALSNALVNRANDLLKTQLTAQQLLSEQQNDYVLSTSACCVL</sequence>
<evidence type="ECO:0000313" key="1">
    <source>
        <dbReference type="EMBL" id="OUL58133.1"/>
    </source>
</evidence>
<protein>
    <submittedName>
        <fullName evidence="1">Uncharacterized protein</fullName>
    </submittedName>
</protein>
<reference evidence="1 2" key="1">
    <citation type="submission" date="2017-02" db="EMBL/GenBank/DDBJ databases">
        <title>Pseudoalteromonas ulvae TC14 Genome.</title>
        <authorList>
            <person name="Molmeret M."/>
        </authorList>
    </citation>
    <scope>NUCLEOTIDE SEQUENCE [LARGE SCALE GENOMIC DNA]</scope>
    <source>
        <strain evidence="1">TC14</strain>
    </source>
</reference>
<evidence type="ECO:0000313" key="2">
    <source>
        <dbReference type="Proteomes" id="UP000194841"/>
    </source>
</evidence>
<dbReference type="RefSeq" id="WP_086743439.1">
    <property type="nucleotide sequence ID" value="NZ_MWPV01000002.1"/>
</dbReference>
<name>A0A244CR85_PSEDV</name>
<organism evidence="1 2">
    <name type="scientific">Pseudoalteromonas ulvae</name>
    <dbReference type="NCBI Taxonomy" id="107327"/>
    <lineage>
        <taxon>Bacteria</taxon>
        <taxon>Pseudomonadati</taxon>
        <taxon>Pseudomonadota</taxon>
        <taxon>Gammaproteobacteria</taxon>
        <taxon>Alteromonadales</taxon>
        <taxon>Pseudoalteromonadaceae</taxon>
        <taxon>Pseudoalteromonas</taxon>
    </lineage>
</organism>